<name>A0ABN8H8V1_9LACO</name>
<proteinExistence type="predicted"/>
<dbReference type="Proteomes" id="UP000838102">
    <property type="component" value="Unassembled WGS sequence"/>
</dbReference>
<accession>A0ABN8H8V1</accession>
<dbReference type="EMBL" id="CAKOEU010000002">
    <property type="protein sequence ID" value="CAH1852753.1"/>
    <property type="molecule type" value="Genomic_DNA"/>
</dbReference>
<comment type="caution">
    <text evidence="1">The sequence shown here is derived from an EMBL/GenBank/DDBJ whole genome shotgun (WGS) entry which is preliminary data.</text>
</comment>
<evidence type="ECO:0000313" key="1">
    <source>
        <dbReference type="EMBL" id="CAH1852753.1"/>
    </source>
</evidence>
<dbReference type="RefSeq" id="WP_248706066.1">
    <property type="nucleotide sequence ID" value="NZ_CAKOET010000002.1"/>
</dbReference>
<evidence type="ECO:0000313" key="2">
    <source>
        <dbReference type="Proteomes" id="UP000838102"/>
    </source>
</evidence>
<sequence length="124" mass="13997">MTMIAATVIAYQDNIPYFLVKKNGDSFDFLSVKEHLHDDQTSLGCILDAFKKAGVHDFSQWQIGELAAVKGDENNLMPLYSFEVSDWQKVQKDLKGNLMFESADKIQNLLTTLEPSAFTAFEDI</sequence>
<organism evidence="1 2">
    <name type="scientific">Convivina praedatoris</name>
    <dbReference type="NCBI Taxonomy" id="2880963"/>
    <lineage>
        <taxon>Bacteria</taxon>
        <taxon>Bacillati</taxon>
        <taxon>Bacillota</taxon>
        <taxon>Bacilli</taxon>
        <taxon>Lactobacillales</taxon>
        <taxon>Lactobacillaceae</taxon>
        <taxon>Convivina</taxon>
    </lineage>
</organism>
<keyword evidence="2" id="KW-1185">Reference proteome</keyword>
<reference evidence="1" key="1">
    <citation type="submission" date="2022-03" db="EMBL/GenBank/DDBJ databases">
        <authorList>
            <person name="Hettiarachchi G."/>
        </authorList>
    </citation>
    <scope>NUCLEOTIDE SEQUENCE</scope>
    <source>
        <strain evidence="1">LMG 32447</strain>
    </source>
</reference>
<gene>
    <name evidence="1" type="ORF">LMG032447_00653</name>
</gene>
<protein>
    <submittedName>
        <fullName evidence="1">Uncharacterized protein</fullName>
    </submittedName>
</protein>